<evidence type="ECO:0000313" key="1">
    <source>
        <dbReference type="EMBL" id="SCG13999.1"/>
    </source>
</evidence>
<reference evidence="1 2" key="1">
    <citation type="submission" date="2016-06" db="EMBL/GenBank/DDBJ databases">
        <authorList>
            <person name="Kjaerup R.B."/>
            <person name="Dalgaard T.S."/>
            <person name="Juul-Madsen H.R."/>
        </authorList>
    </citation>
    <scope>NUCLEOTIDE SEQUENCE [LARGE SCALE GENOMIC DNA]</scope>
    <source>
        <strain evidence="1 2">DSM 43913</strain>
    </source>
</reference>
<accession>A0A1C5G2E1</accession>
<dbReference type="GeneID" id="95800097"/>
<dbReference type="EMBL" id="LT607733">
    <property type="protein sequence ID" value="SCG13999.1"/>
    <property type="molecule type" value="Genomic_DNA"/>
</dbReference>
<dbReference type="AlphaFoldDB" id="A0A1C5G2E1"/>
<dbReference type="RefSeq" id="WP_088998261.1">
    <property type="nucleotide sequence ID" value="NZ_LT607733.1"/>
</dbReference>
<name>A0A1C5G2E1_MICEH</name>
<sequence>MSNLRYYVTFFHTTADGAQVEYFEYQPASPIRGYDDIAKLTDLIRGWGRKQVTVLGFSPLADEE</sequence>
<gene>
    <name evidence="1" type="ORF">GA0070610_0192</name>
</gene>
<organism evidence="1 2">
    <name type="scientific">Micromonospora echinofusca</name>
    <dbReference type="NCBI Taxonomy" id="47858"/>
    <lineage>
        <taxon>Bacteria</taxon>
        <taxon>Bacillati</taxon>
        <taxon>Actinomycetota</taxon>
        <taxon>Actinomycetes</taxon>
        <taxon>Micromonosporales</taxon>
        <taxon>Micromonosporaceae</taxon>
        <taxon>Micromonospora</taxon>
    </lineage>
</organism>
<evidence type="ECO:0000313" key="2">
    <source>
        <dbReference type="Proteomes" id="UP000198251"/>
    </source>
</evidence>
<keyword evidence="2" id="KW-1185">Reference proteome</keyword>
<protein>
    <submittedName>
        <fullName evidence="1">Uncharacterized protein</fullName>
    </submittedName>
</protein>
<proteinExistence type="predicted"/>
<dbReference type="Proteomes" id="UP000198251">
    <property type="component" value="Chromosome I"/>
</dbReference>